<feature type="compositionally biased region" description="Polar residues" evidence="1">
    <location>
        <begin position="309"/>
        <end position="320"/>
    </location>
</feature>
<feature type="compositionally biased region" description="Low complexity" evidence="1">
    <location>
        <begin position="116"/>
        <end position="126"/>
    </location>
</feature>
<dbReference type="Proteomes" id="UP000193144">
    <property type="component" value="Unassembled WGS sequence"/>
</dbReference>
<feature type="region of interest" description="Disordered" evidence="1">
    <location>
        <begin position="549"/>
        <end position="569"/>
    </location>
</feature>
<keyword evidence="2" id="KW-0812">Transmembrane</keyword>
<feature type="compositionally biased region" description="Basic and acidic residues" evidence="1">
    <location>
        <begin position="94"/>
        <end position="115"/>
    </location>
</feature>
<keyword evidence="2" id="KW-0472">Membrane</keyword>
<proteinExistence type="predicted"/>
<sequence length="569" mass="61885">MTGLCLQYASLHPDDSFGTGLPLDFLSYVILQCVAFVCPPIIFAFCSLPGRSCRRDLRYNLFYCLWAIQPGVVHASLYLHDVYRAGLGLEPKHFHPKPKMELPTHSTRPENESTERSPGSETSTSSRRSRRAEKRRASRSARSSTSQPDTLPETKPSLGLDTSRALVEARLKCPICREENSHPVTSHELSAIPESESDTTPKERSLTKGNISKIPSSSEHKEKYLKDMRDIVSSSGRTVIQTQVETAAEDSGPTAKSTAPNITVEGASDSSEETVATVAVSTFSRATKATGPSNSKGPKTLYSGIPKQRPSTELSRSDAQNMPPGDELCQEHAHHKGDVHSPPSRSLMSFKSGMSVATALSRLSGHSVQSLLTMNPGKKPVYLKHKETCKLCGSCNICFDQNIAHDEALAAVLVRARGRARGSIRGSASDAGSEGGHEVPEPHSDKRHHDDSHHVHGCFCQACTGKEHAQDPRTVQHPTGCVCQRCRPTLAPRPVAEPAGKTMASLGHKQPIFLRPFHRYLRHDPISERGFASPRSHVTAREGCLGRVQKNAAPSPQSVFTAQPSSQPA</sequence>
<feature type="region of interest" description="Disordered" evidence="1">
    <location>
        <begin position="181"/>
        <end position="221"/>
    </location>
</feature>
<feature type="compositionally biased region" description="Basic residues" evidence="1">
    <location>
        <begin position="127"/>
        <end position="139"/>
    </location>
</feature>
<feature type="transmembrane region" description="Helical" evidence="2">
    <location>
        <begin position="25"/>
        <end position="48"/>
    </location>
</feature>
<evidence type="ECO:0000256" key="2">
    <source>
        <dbReference type="SAM" id="Phobius"/>
    </source>
</evidence>
<feature type="compositionally biased region" description="Polar residues" evidence="1">
    <location>
        <begin position="286"/>
        <end position="297"/>
    </location>
</feature>
<keyword evidence="2" id="KW-1133">Transmembrane helix</keyword>
<feature type="region of interest" description="Disordered" evidence="1">
    <location>
        <begin position="94"/>
        <end position="162"/>
    </location>
</feature>
<comment type="caution">
    <text evidence="3">The sequence shown here is derived from an EMBL/GenBank/DDBJ whole genome shotgun (WGS) entry which is preliminary data.</text>
</comment>
<feature type="compositionally biased region" description="Basic and acidic residues" evidence="1">
    <location>
        <begin position="329"/>
        <end position="339"/>
    </location>
</feature>
<feature type="compositionally biased region" description="Low complexity" evidence="1">
    <location>
        <begin position="423"/>
        <end position="432"/>
    </location>
</feature>
<protein>
    <submittedName>
        <fullName evidence="3">Uncharacterized protein</fullName>
    </submittedName>
</protein>
<dbReference type="AlphaFoldDB" id="A0A1Y1ZQZ9"/>
<feature type="compositionally biased region" description="Polar residues" evidence="1">
    <location>
        <begin position="207"/>
        <end position="217"/>
    </location>
</feature>
<feature type="compositionally biased region" description="Basic and acidic residues" evidence="1">
    <location>
        <begin position="435"/>
        <end position="451"/>
    </location>
</feature>
<feature type="region of interest" description="Disordered" evidence="1">
    <location>
        <begin position="244"/>
        <end position="273"/>
    </location>
</feature>
<dbReference type="OrthoDB" id="10650133at2759"/>
<feature type="transmembrane region" description="Helical" evidence="2">
    <location>
        <begin position="60"/>
        <end position="79"/>
    </location>
</feature>
<name>A0A1Y1ZQZ9_9PLEO</name>
<evidence type="ECO:0000313" key="4">
    <source>
        <dbReference type="Proteomes" id="UP000193144"/>
    </source>
</evidence>
<feature type="compositionally biased region" description="Polar residues" evidence="1">
    <location>
        <begin position="552"/>
        <end position="569"/>
    </location>
</feature>
<organism evidence="3 4">
    <name type="scientific">Clohesyomyces aquaticus</name>
    <dbReference type="NCBI Taxonomy" id="1231657"/>
    <lineage>
        <taxon>Eukaryota</taxon>
        <taxon>Fungi</taxon>
        <taxon>Dikarya</taxon>
        <taxon>Ascomycota</taxon>
        <taxon>Pezizomycotina</taxon>
        <taxon>Dothideomycetes</taxon>
        <taxon>Pleosporomycetidae</taxon>
        <taxon>Pleosporales</taxon>
        <taxon>Lindgomycetaceae</taxon>
        <taxon>Clohesyomyces</taxon>
    </lineage>
</organism>
<evidence type="ECO:0000256" key="1">
    <source>
        <dbReference type="SAM" id="MobiDB-lite"/>
    </source>
</evidence>
<dbReference type="EMBL" id="MCFA01000049">
    <property type="protein sequence ID" value="ORY12648.1"/>
    <property type="molecule type" value="Genomic_DNA"/>
</dbReference>
<feature type="region of interest" description="Disordered" evidence="1">
    <location>
        <begin position="286"/>
        <end position="346"/>
    </location>
</feature>
<keyword evidence="4" id="KW-1185">Reference proteome</keyword>
<gene>
    <name evidence="3" type="ORF">BCR34DRAFT_650540</name>
</gene>
<accession>A0A1Y1ZQZ9</accession>
<feature type="region of interest" description="Disordered" evidence="1">
    <location>
        <begin position="421"/>
        <end position="451"/>
    </location>
</feature>
<reference evidence="3 4" key="1">
    <citation type="submission" date="2016-07" db="EMBL/GenBank/DDBJ databases">
        <title>Pervasive Adenine N6-methylation of Active Genes in Fungi.</title>
        <authorList>
            <consortium name="DOE Joint Genome Institute"/>
            <person name="Mondo S.J."/>
            <person name="Dannebaum R.O."/>
            <person name="Kuo R.C."/>
            <person name="Labutti K."/>
            <person name="Haridas S."/>
            <person name="Kuo A."/>
            <person name="Salamov A."/>
            <person name="Ahrendt S.R."/>
            <person name="Lipzen A."/>
            <person name="Sullivan W."/>
            <person name="Andreopoulos W.B."/>
            <person name="Clum A."/>
            <person name="Lindquist E."/>
            <person name="Daum C."/>
            <person name="Ramamoorthy G.K."/>
            <person name="Gryganskyi A."/>
            <person name="Culley D."/>
            <person name="Magnuson J.K."/>
            <person name="James T.Y."/>
            <person name="O'Malley M.A."/>
            <person name="Stajich J.E."/>
            <person name="Spatafora J.W."/>
            <person name="Visel A."/>
            <person name="Grigoriev I.V."/>
        </authorList>
    </citation>
    <scope>NUCLEOTIDE SEQUENCE [LARGE SCALE GENOMIC DNA]</scope>
    <source>
        <strain evidence="3 4">CBS 115471</strain>
    </source>
</reference>
<evidence type="ECO:0000313" key="3">
    <source>
        <dbReference type="EMBL" id="ORY12648.1"/>
    </source>
</evidence>